<comment type="caution">
    <text evidence="1">The sequence shown here is derived from an EMBL/GenBank/DDBJ whole genome shotgun (WGS) entry which is preliminary data.</text>
</comment>
<dbReference type="AlphaFoldDB" id="A0A0F9CXE5"/>
<sequence>MAKIDMKKEMKHLYTAGKEPAIVTVPEITFIAYDGQGDPNTSKEFQDSMGVIFGLAYTIKFMCKGMEKDFVVMPLEGLWWTDDMSDFSVANKEIW</sequence>
<feature type="non-terminal residue" evidence="1">
    <location>
        <position position="95"/>
    </location>
</feature>
<proteinExistence type="predicted"/>
<dbReference type="InterPro" id="IPR011256">
    <property type="entry name" value="Reg_factor_effector_dom_sf"/>
</dbReference>
<reference evidence="1" key="1">
    <citation type="journal article" date="2015" name="Nature">
        <title>Complex archaea that bridge the gap between prokaryotes and eukaryotes.</title>
        <authorList>
            <person name="Spang A."/>
            <person name="Saw J.H."/>
            <person name="Jorgensen S.L."/>
            <person name="Zaremba-Niedzwiedzka K."/>
            <person name="Martijn J."/>
            <person name="Lind A.E."/>
            <person name="van Eijk R."/>
            <person name="Schleper C."/>
            <person name="Guy L."/>
            <person name="Ettema T.J."/>
        </authorList>
    </citation>
    <scope>NUCLEOTIDE SEQUENCE</scope>
</reference>
<gene>
    <name evidence="1" type="ORF">LCGC14_2557280</name>
</gene>
<dbReference type="EMBL" id="LAZR01042118">
    <property type="protein sequence ID" value="KKL10296.1"/>
    <property type="molecule type" value="Genomic_DNA"/>
</dbReference>
<accession>A0A0F9CXE5</accession>
<organism evidence="1">
    <name type="scientific">marine sediment metagenome</name>
    <dbReference type="NCBI Taxonomy" id="412755"/>
    <lineage>
        <taxon>unclassified sequences</taxon>
        <taxon>metagenomes</taxon>
        <taxon>ecological metagenomes</taxon>
    </lineage>
</organism>
<name>A0A0F9CXE5_9ZZZZ</name>
<dbReference type="Gene3D" id="3.20.80.10">
    <property type="entry name" value="Regulatory factor, effector binding domain"/>
    <property type="match status" value="1"/>
</dbReference>
<protein>
    <submittedName>
        <fullName evidence="1">Uncharacterized protein</fullName>
    </submittedName>
</protein>
<evidence type="ECO:0000313" key="1">
    <source>
        <dbReference type="EMBL" id="KKL10296.1"/>
    </source>
</evidence>